<evidence type="ECO:0000313" key="4">
    <source>
        <dbReference type="EMBL" id="CAH1786660.1"/>
    </source>
</evidence>
<dbReference type="PROSITE" id="PS51450">
    <property type="entry name" value="LRR"/>
    <property type="match status" value="1"/>
</dbReference>
<protein>
    <submittedName>
        <fullName evidence="4">Uncharacterized protein</fullName>
    </submittedName>
</protein>
<dbReference type="AlphaFoldDB" id="A0A8S4NXZ2"/>
<comment type="caution">
    <text evidence="4">The sequence shown here is derived from an EMBL/GenBank/DDBJ whole genome shotgun (WGS) entry which is preliminary data.</text>
</comment>
<dbReference type="Gene3D" id="3.80.10.10">
    <property type="entry name" value="Ribonuclease Inhibitor"/>
    <property type="match status" value="3"/>
</dbReference>
<name>A0A8S4NXZ2_OWEFU</name>
<organism evidence="4 5">
    <name type="scientific">Owenia fusiformis</name>
    <name type="common">Polychaete worm</name>
    <dbReference type="NCBI Taxonomy" id="6347"/>
    <lineage>
        <taxon>Eukaryota</taxon>
        <taxon>Metazoa</taxon>
        <taxon>Spiralia</taxon>
        <taxon>Lophotrochozoa</taxon>
        <taxon>Annelida</taxon>
        <taxon>Polychaeta</taxon>
        <taxon>Sedentaria</taxon>
        <taxon>Canalipalpata</taxon>
        <taxon>Sabellida</taxon>
        <taxon>Oweniida</taxon>
        <taxon>Oweniidae</taxon>
        <taxon>Owenia</taxon>
    </lineage>
</organism>
<proteinExistence type="predicted"/>
<dbReference type="PANTHER" id="PTHR24369">
    <property type="entry name" value="ANTIGEN BSP, PUTATIVE-RELATED"/>
    <property type="match status" value="1"/>
</dbReference>
<dbReference type="InterPro" id="IPR003591">
    <property type="entry name" value="Leu-rich_rpt_typical-subtyp"/>
</dbReference>
<gene>
    <name evidence="4" type="ORF">OFUS_LOCUS12512</name>
</gene>
<keyword evidence="5" id="KW-1185">Reference proteome</keyword>
<keyword evidence="3" id="KW-0732">Signal</keyword>
<feature type="chain" id="PRO_5035803257" evidence="3">
    <location>
        <begin position="21"/>
        <end position="481"/>
    </location>
</feature>
<feature type="signal peptide" evidence="3">
    <location>
        <begin position="1"/>
        <end position="20"/>
    </location>
</feature>
<dbReference type="Proteomes" id="UP000749559">
    <property type="component" value="Unassembled WGS sequence"/>
</dbReference>
<dbReference type="InterPro" id="IPR001611">
    <property type="entry name" value="Leu-rich_rpt"/>
</dbReference>
<evidence type="ECO:0000256" key="2">
    <source>
        <dbReference type="ARBA" id="ARBA00022737"/>
    </source>
</evidence>
<dbReference type="OrthoDB" id="2013775at2759"/>
<keyword evidence="2" id="KW-0677">Repeat</keyword>
<dbReference type="SUPFAM" id="SSF52058">
    <property type="entry name" value="L domain-like"/>
    <property type="match status" value="2"/>
</dbReference>
<evidence type="ECO:0000313" key="5">
    <source>
        <dbReference type="Proteomes" id="UP000749559"/>
    </source>
</evidence>
<dbReference type="InterPro" id="IPR050541">
    <property type="entry name" value="LRR_TM_domain-containing"/>
</dbReference>
<dbReference type="PANTHER" id="PTHR24369:SF211">
    <property type="entry name" value="LEUCINE-RICH REPEAT-CONTAINING PROTEIN 15-LIKE"/>
    <property type="match status" value="1"/>
</dbReference>
<sequence length="481" mass="55794">MEMPLIISLVILFSIAEVSTHQCAMRLERHYWERSSRINCYSKNLTAVPFFGKIGETLSEIDLTYNSIRGIPAGAFMNIKTRKLCLYSNKIQRLSPDAFEGLEDTLEVLLLGWNNMTEVPSRSLANMTKLTWLQLSNNNINSVKKEFSKIGRFIKRLELESNELSRFPLRAADLPMLEELNLKENKISNLHGFGYHLKLRKLILNWNNFDRVPKFNKYVPRLQELFLNGNNIRHIRANSFKGLRLTSLSIGDQNIDLITKNAFRGLESSLVSLWISSANLTSFPYRSIKGLRRLKYLYLQNNRIQSIKLSTLRYFPKLYYLGLEGNELTEIPVEPLKQAGPTLREVNLAKNKIRSIPWSFTNMTQLTRMYLNHNQLTTIPARAFYGLDKMILDVRFNNIHVLDPCLMNAKTPTMVLDGNPLHCDCTVYWLAYAGKINKQSVNLRCSSPEIVQGKSLKNIPWSFWRCSKYDREKMLRMVKCY</sequence>
<accession>A0A8S4NXZ2</accession>
<dbReference type="InterPro" id="IPR032675">
    <property type="entry name" value="LRR_dom_sf"/>
</dbReference>
<keyword evidence="1" id="KW-0433">Leucine-rich repeat</keyword>
<dbReference type="GO" id="GO:0005886">
    <property type="term" value="C:plasma membrane"/>
    <property type="evidence" value="ECO:0007669"/>
    <property type="project" value="TreeGrafter"/>
</dbReference>
<evidence type="ECO:0000256" key="1">
    <source>
        <dbReference type="ARBA" id="ARBA00022614"/>
    </source>
</evidence>
<dbReference type="Pfam" id="PF13855">
    <property type="entry name" value="LRR_8"/>
    <property type="match status" value="4"/>
</dbReference>
<dbReference type="EMBL" id="CAIIXF020000006">
    <property type="protein sequence ID" value="CAH1786660.1"/>
    <property type="molecule type" value="Genomic_DNA"/>
</dbReference>
<reference evidence="4" key="1">
    <citation type="submission" date="2022-03" db="EMBL/GenBank/DDBJ databases">
        <authorList>
            <person name="Martin C."/>
        </authorList>
    </citation>
    <scope>NUCLEOTIDE SEQUENCE</scope>
</reference>
<dbReference type="SMART" id="SM00369">
    <property type="entry name" value="LRR_TYP"/>
    <property type="match status" value="10"/>
</dbReference>
<evidence type="ECO:0000256" key="3">
    <source>
        <dbReference type="SAM" id="SignalP"/>
    </source>
</evidence>